<dbReference type="EMBL" id="QZWG01000014">
    <property type="protein sequence ID" value="RZB67318.1"/>
    <property type="molecule type" value="Genomic_DNA"/>
</dbReference>
<dbReference type="InterPro" id="IPR039926">
    <property type="entry name" value="Egg_app_1"/>
</dbReference>
<sequence length="64" mass="6922">MDRKASGEVSKGEVPKPKENVGSGSEDKVMKAPGGDGSYISRKEFEKNPQGYFDGLHAEHKGNK</sequence>
<organism evidence="3">
    <name type="scientific">Glycine soja</name>
    <name type="common">Wild soybean</name>
    <dbReference type="NCBI Taxonomy" id="3848"/>
    <lineage>
        <taxon>Eukaryota</taxon>
        <taxon>Viridiplantae</taxon>
        <taxon>Streptophyta</taxon>
        <taxon>Embryophyta</taxon>
        <taxon>Tracheophyta</taxon>
        <taxon>Spermatophyta</taxon>
        <taxon>Magnoliopsida</taxon>
        <taxon>eudicotyledons</taxon>
        <taxon>Gunneridae</taxon>
        <taxon>Pentapetalae</taxon>
        <taxon>rosids</taxon>
        <taxon>fabids</taxon>
        <taxon>Fabales</taxon>
        <taxon>Fabaceae</taxon>
        <taxon>Papilionoideae</taxon>
        <taxon>50 kb inversion clade</taxon>
        <taxon>NPAAA clade</taxon>
        <taxon>indigoferoid/millettioid clade</taxon>
        <taxon>Phaseoleae</taxon>
        <taxon>Glycine</taxon>
        <taxon>Glycine subgen. Soja</taxon>
    </lineage>
</organism>
<dbReference type="EMBL" id="KN654119">
    <property type="protein sequence ID" value="KHN25999.1"/>
    <property type="molecule type" value="Genomic_DNA"/>
</dbReference>
<dbReference type="PANTHER" id="PTHR33333">
    <property type="entry name" value="ERYTHROCYTE MEMBRANE PROTEIN 1-LIKE"/>
    <property type="match status" value="1"/>
</dbReference>
<feature type="region of interest" description="Disordered" evidence="1">
    <location>
        <begin position="1"/>
        <end position="64"/>
    </location>
</feature>
<proteinExistence type="predicted"/>
<keyword evidence="6" id="KW-1185">Reference proteome</keyword>
<feature type="compositionally biased region" description="Basic and acidic residues" evidence="1">
    <location>
        <begin position="1"/>
        <end position="30"/>
    </location>
</feature>
<reference evidence="3" key="1">
    <citation type="submission" date="2014-07" db="EMBL/GenBank/DDBJ databases">
        <title>Identification of a novel salt tolerance gene in wild soybean by whole-genome sequencing.</title>
        <authorList>
            <person name="Lam H.-M."/>
            <person name="Qi X."/>
            <person name="Li M.-W."/>
            <person name="Liu X."/>
            <person name="Xie M."/>
            <person name="Ni M."/>
            <person name="Xu X."/>
        </authorList>
    </citation>
    <scope>NUCLEOTIDE SEQUENCE [LARGE SCALE GENOMIC DNA]</scope>
    <source>
        <tissue evidence="3">Root</tissue>
    </source>
</reference>
<dbReference type="Proteomes" id="UP000053555">
    <property type="component" value="Unassembled WGS sequence"/>
</dbReference>
<evidence type="ECO:0000313" key="4">
    <source>
        <dbReference type="EMBL" id="RZB67318.1"/>
    </source>
</evidence>
<evidence type="ECO:0000313" key="6">
    <source>
        <dbReference type="Proteomes" id="UP000289340"/>
    </source>
</evidence>
<dbReference type="Proteomes" id="UP000289340">
    <property type="component" value="Chromosome 14"/>
</dbReference>
<name>A0A0B2SMU8_GLYSO</name>
<evidence type="ECO:0000313" key="3">
    <source>
        <dbReference type="EMBL" id="KHN45602.1"/>
    </source>
</evidence>
<dbReference type="AlphaFoldDB" id="A0A0B2SMU8"/>
<dbReference type="EMBL" id="KN642023">
    <property type="protein sequence ID" value="KHN45602.1"/>
    <property type="molecule type" value="Genomic_DNA"/>
</dbReference>
<dbReference type="EMBL" id="QZWG01000014">
    <property type="protein sequence ID" value="RZB67322.1"/>
    <property type="molecule type" value="Genomic_DNA"/>
</dbReference>
<dbReference type="SMR" id="A0A0B2SMU8"/>
<accession>A0A0B2SMU8</accession>
<protein>
    <submittedName>
        <fullName evidence="3">Uncharacterized protein</fullName>
    </submittedName>
</protein>
<reference evidence="4 6" key="2">
    <citation type="submission" date="2018-09" db="EMBL/GenBank/DDBJ databases">
        <title>A high-quality reference genome of wild soybean provides a powerful tool to mine soybean genomes.</title>
        <authorList>
            <person name="Xie M."/>
            <person name="Chung C.Y.L."/>
            <person name="Li M.-W."/>
            <person name="Wong F.-L."/>
            <person name="Chan T.-F."/>
            <person name="Lam H.-M."/>
        </authorList>
    </citation>
    <scope>NUCLEOTIDE SEQUENCE [LARGE SCALE GENOMIC DNA]</scope>
    <source>
        <strain evidence="6">cv. W05</strain>
        <tissue evidence="4">Hypocotyl of etiolated seedlings</tissue>
    </source>
</reference>
<evidence type="ECO:0000313" key="2">
    <source>
        <dbReference type="EMBL" id="KHN25999.1"/>
    </source>
</evidence>
<evidence type="ECO:0000256" key="1">
    <source>
        <dbReference type="SAM" id="MobiDB-lite"/>
    </source>
</evidence>
<gene>
    <name evidence="4" type="ORF">D0Y65_037609</name>
    <name evidence="5" type="ORF">D0Y65_037613</name>
    <name evidence="2" type="ORF">glysoja_038221</name>
    <name evidence="3" type="ORF">glysoja_050316</name>
</gene>
<evidence type="ECO:0000313" key="5">
    <source>
        <dbReference type="EMBL" id="RZB67322.1"/>
    </source>
</evidence>
<dbReference type="PANTHER" id="PTHR33333:SF32">
    <property type="entry name" value="PSAD1"/>
    <property type="match status" value="1"/>
</dbReference>